<organism evidence="4 5">
    <name type="scientific">Ostreococcus tauri</name>
    <name type="common">Marine green alga</name>
    <dbReference type="NCBI Taxonomy" id="70448"/>
    <lineage>
        <taxon>Eukaryota</taxon>
        <taxon>Viridiplantae</taxon>
        <taxon>Chlorophyta</taxon>
        <taxon>Mamiellophyceae</taxon>
        <taxon>Mamiellales</taxon>
        <taxon>Bathycoccaceae</taxon>
        <taxon>Ostreococcus</taxon>
    </lineage>
</organism>
<dbReference type="AlphaFoldDB" id="A0A096PAW9"/>
<dbReference type="EMBL" id="CAID01000014">
    <property type="protein sequence ID" value="CEG02082.1"/>
    <property type="molecule type" value="Genomic_DNA"/>
</dbReference>
<dbReference type="InterPro" id="IPR050571">
    <property type="entry name" value="Class-IV_PLP-Dep_Aminotrnsfr"/>
</dbReference>
<dbReference type="PANTHER" id="PTHR42743:SF22">
    <property type="entry name" value="D-AMINO-ACID TRANSAMINASE, CHLOROPLASTIC"/>
    <property type="match status" value="1"/>
</dbReference>
<dbReference type="KEGG" id="ota:OT_ostta14g01610"/>
<dbReference type="RefSeq" id="XP_022841340.1">
    <property type="nucleotide sequence ID" value="XM_022982565.1"/>
</dbReference>
<dbReference type="InterPro" id="IPR036038">
    <property type="entry name" value="Aminotransferase-like"/>
</dbReference>
<dbReference type="STRING" id="70448.A0A096PAW9"/>
<keyword evidence="3" id="KW-0663">Pyridoxal phosphate</keyword>
<reference evidence="4 5" key="2">
    <citation type="journal article" date="2014" name="BMC Genomics">
        <title>An improved genome of the model marine alga Ostreococcus tauri unfolds by assessing Illumina de novo assemblies.</title>
        <authorList>
            <person name="Blanc-Mathieu R."/>
            <person name="Verhelst B."/>
            <person name="Derelle E."/>
            <person name="Rombauts S."/>
            <person name="Bouget F.Y."/>
            <person name="Carre I."/>
            <person name="Chateau A."/>
            <person name="Eyre-Walker A."/>
            <person name="Grimsley N."/>
            <person name="Moreau H."/>
            <person name="Piegu B."/>
            <person name="Rivals E."/>
            <person name="Schackwitz W."/>
            <person name="Van de Peer Y."/>
            <person name="Piganeau G."/>
        </authorList>
    </citation>
    <scope>NUCLEOTIDE SEQUENCE [LARGE SCALE GENOMIC DNA]</scope>
    <source>
        <strain evidence="5">OTTH 0595 / CCAP 157/2 / RCC745</strain>
    </source>
</reference>
<dbReference type="OrthoDB" id="25921at2759"/>
<dbReference type="PANTHER" id="PTHR42743">
    <property type="entry name" value="AMINO-ACID AMINOTRANSFERASE"/>
    <property type="match status" value="1"/>
</dbReference>
<comment type="cofactor">
    <cofactor evidence="1">
        <name>pyridoxal 5'-phosphate</name>
        <dbReference type="ChEBI" id="CHEBI:597326"/>
    </cofactor>
</comment>
<evidence type="ECO:0000313" key="5">
    <source>
        <dbReference type="Proteomes" id="UP000009170"/>
    </source>
</evidence>
<dbReference type="SUPFAM" id="SSF56752">
    <property type="entry name" value="D-aminoacid aminotransferase-like PLP-dependent enzymes"/>
    <property type="match status" value="1"/>
</dbReference>
<comment type="caution">
    <text evidence="4">The sequence shown here is derived from an EMBL/GenBank/DDBJ whole genome shotgun (WGS) entry which is preliminary data.</text>
</comment>
<proteinExistence type="inferred from homology"/>
<comment type="similarity">
    <text evidence="2">Belongs to the class-IV pyridoxal-phosphate-dependent aminotransferase family.</text>
</comment>
<dbReference type="FunFam" id="3.20.10.10:FF:000002">
    <property type="entry name" value="D-alanine aminotransferase"/>
    <property type="match status" value="1"/>
</dbReference>
<keyword evidence="4" id="KW-0808">Transferase</keyword>
<evidence type="ECO:0000313" key="4">
    <source>
        <dbReference type="EMBL" id="CEG02082.1"/>
    </source>
</evidence>
<dbReference type="GO" id="GO:0008652">
    <property type="term" value="P:amino acid biosynthetic process"/>
    <property type="evidence" value="ECO:0007669"/>
    <property type="project" value="UniProtKB-ARBA"/>
</dbReference>
<dbReference type="Gene3D" id="3.20.10.10">
    <property type="entry name" value="D-amino Acid Aminotransferase, subunit A, domain 2"/>
    <property type="match status" value="1"/>
</dbReference>
<dbReference type="FunCoup" id="A0A096PAW9">
    <property type="interactions" value="625"/>
</dbReference>
<accession>A0A096PAW9</accession>
<protein>
    <submittedName>
        <fullName evidence="4">Aminotransferase, class IV</fullName>
    </submittedName>
</protein>
<keyword evidence="4" id="KW-0032">Aminotransferase</keyword>
<dbReference type="InterPro" id="IPR043132">
    <property type="entry name" value="BCAT-like_C"/>
</dbReference>
<dbReference type="Pfam" id="PF01063">
    <property type="entry name" value="Aminotran_4"/>
    <property type="match status" value="1"/>
</dbReference>
<keyword evidence="5" id="KW-1185">Reference proteome</keyword>
<name>A0A096PAW9_OSTTA</name>
<dbReference type="InterPro" id="IPR043131">
    <property type="entry name" value="BCAT-like_N"/>
</dbReference>
<dbReference type="GO" id="GO:0008483">
    <property type="term" value="F:transaminase activity"/>
    <property type="evidence" value="ECO:0007669"/>
    <property type="project" value="UniProtKB-KW"/>
</dbReference>
<reference evidence="5" key="1">
    <citation type="journal article" date="2006" name="Proc. Natl. Acad. Sci. U.S.A.">
        <title>Genome analysis of the smallest free-living eukaryote Ostreococcus tauri unveils many unique features.</title>
        <authorList>
            <person name="Derelle E."/>
            <person name="Ferraz C."/>
            <person name="Rombauts S."/>
            <person name="Rouze P."/>
            <person name="Worden A.Z."/>
            <person name="Robbens S."/>
            <person name="Partensky F."/>
            <person name="Degroeve S."/>
            <person name="Echeynie S."/>
            <person name="Cooke R."/>
            <person name="Saeys Y."/>
            <person name="Wuyts J."/>
            <person name="Jabbari K."/>
            <person name="Bowler C."/>
            <person name="Panaud O."/>
            <person name="Piegu B."/>
            <person name="Ball S.G."/>
            <person name="Ral J.-P."/>
            <person name="Bouget F.-Y."/>
            <person name="Piganeau G."/>
            <person name="De Baets B."/>
            <person name="Picard A."/>
            <person name="Delseny M."/>
            <person name="Demaille J."/>
            <person name="Van de Peer Y."/>
            <person name="Moreau H."/>
        </authorList>
    </citation>
    <scope>NUCLEOTIDE SEQUENCE [LARGE SCALE GENOMIC DNA]</scope>
    <source>
        <strain evidence="5">OTTH 0595 / CCAP 157/2 / RCC745</strain>
    </source>
</reference>
<gene>
    <name evidence="4" type="ORF">OT_ostta14g01610</name>
</gene>
<dbReference type="GO" id="GO:0046394">
    <property type="term" value="P:carboxylic acid biosynthetic process"/>
    <property type="evidence" value="ECO:0007669"/>
    <property type="project" value="UniProtKB-ARBA"/>
</dbReference>
<evidence type="ECO:0000256" key="2">
    <source>
        <dbReference type="ARBA" id="ARBA00009320"/>
    </source>
</evidence>
<sequence>MAGADKSAAFIDAPVMALALALAVTPRRTRTECARRIETPGAKRASVDEYAAMIARRIVDRNERDAMPGAVYDGALDVLTRFRDVRGAVIDFTDRGFTRGHAVFDAATIVGGRAHLLERHLERFGRNAERAGLASDGLGVDRVREVVMETIEAAAIIGCGQVRVYATSGSDGMNFSLMETRGVQAKSTLFVVAYAKDPIKCAASEDCVGMRAVSSPVTIKPPQYATLKSTNYLNNVNAAQHARTVGADVGIFLTREGMIGEAPGANVAFLTPDGTLRTPPATEILGGITIGRVKEFIENPSNATELRAVGVKRFDDTMPLSPFVVLGASEVMLIGSAVNIQGIVEWDSKVIGDGSVGPATRLLAKFLVDDMAAGSG</sequence>
<evidence type="ECO:0000256" key="1">
    <source>
        <dbReference type="ARBA" id="ARBA00001933"/>
    </source>
</evidence>
<dbReference type="GeneID" id="9837903"/>
<dbReference type="InParanoid" id="A0A096PAW9"/>
<evidence type="ECO:0000256" key="3">
    <source>
        <dbReference type="ARBA" id="ARBA00022898"/>
    </source>
</evidence>
<dbReference type="InterPro" id="IPR001544">
    <property type="entry name" value="Aminotrans_IV"/>
</dbReference>
<dbReference type="Gene3D" id="3.30.470.10">
    <property type="match status" value="1"/>
</dbReference>
<dbReference type="Proteomes" id="UP000009170">
    <property type="component" value="Unassembled WGS sequence"/>
</dbReference>